<dbReference type="InterPro" id="IPR056337">
    <property type="entry name" value="LHD_YVC1"/>
</dbReference>
<accession>A0A9P4S9K8</accession>
<evidence type="ECO:0000256" key="2">
    <source>
        <dbReference type="SAM" id="Phobius"/>
    </source>
</evidence>
<dbReference type="Pfam" id="PF23190">
    <property type="entry name" value="LHD_TRPY1"/>
    <property type="match status" value="1"/>
</dbReference>
<feature type="domain" description="YVC1 N-terminal linker helical" evidence="3">
    <location>
        <begin position="62"/>
        <end position="251"/>
    </location>
</feature>
<dbReference type="PANTHER" id="PTHR35859:SF1">
    <property type="entry name" value="NONSELECTIVE CATION CHANNEL PROTEIN"/>
    <property type="match status" value="1"/>
</dbReference>
<reference evidence="5" key="1">
    <citation type="journal article" date="2020" name="Stud. Mycol.">
        <title>101 Dothideomycetes genomes: a test case for predicting lifestyles and emergence of pathogens.</title>
        <authorList>
            <person name="Haridas S."/>
            <person name="Albert R."/>
            <person name="Binder M."/>
            <person name="Bloem J."/>
            <person name="Labutti K."/>
            <person name="Salamov A."/>
            <person name="Andreopoulos B."/>
            <person name="Baker S."/>
            <person name="Barry K."/>
            <person name="Bills G."/>
            <person name="Bluhm B."/>
            <person name="Cannon C."/>
            <person name="Castanera R."/>
            <person name="Culley D."/>
            <person name="Daum C."/>
            <person name="Ezra D."/>
            <person name="Gonzalez J."/>
            <person name="Henrissat B."/>
            <person name="Kuo A."/>
            <person name="Liang C."/>
            <person name="Lipzen A."/>
            <person name="Lutzoni F."/>
            <person name="Magnuson J."/>
            <person name="Mondo S."/>
            <person name="Nolan M."/>
            <person name="Ohm R."/>
            <person name="Pangilinan J."/>
            <person name="Park H.-J."/>
            <person name="Ramirez L."/>
            <person name="Alfaro M."/>
            <person name="Sun H."/>
            <person name="Tritt A."/>
            <person name="Yoshinaga Y."/>
            <person name="Zwiers L.-H."/>
            <person name="Turgeon B."/>
            <person name="Goodwin S."/>
            <person name="Spatafora J."/>
            <person name="Crous P."/>
            <person name="Grigoriev I."/>
        </authorList>
    </citation>
    <scope>NUCLEOTIDE SEQUENCE</scope>
    <source>
        <strain evidence="5">CBS 101060</strain>
    </source>
</reference>
<feature type="region of interest" description="Disordered" evidence="1">
    <location>
        <begin position="649"/>
        <end position="670"/>
    </location>
</feature>
<evidence type="ECO:0000259" key="3">
    <source>
        <dbReference type="Pfam" id="PF23190"/>
    </source>
</evidence>
<dbReference type="OrthoDB" id="2373987at2759"/>
<feature type="transmembrane region" description="Helical" evidence="2">
    <location>
        <begin position="279"/>
        <end position="297"/>
    </location>
</feature>
<evidence type="ECO:0000259" key="4">
    <source>
        <dbReference type="Pfam" id="PF23317"/>
    </source>
</evidence>
<feature type="transmembrane region" description="Helical" evidence="2">
    <location>
        <begin position="408"/>
        <end position="428"/>
    </location>
</feature>
<sequence length="670" mass="76068">MSRPETRRTLSDALRLAQSREEQETLLGDEEVADENGCITDSLSQVIFAPDPHAKLPVYTNIHRIRRLIIASIDDPYTLKQLKEPRLNVMIVRPLVDKLHNPNDVSIVYCLLVNRVQFLREQSRHAHHQTVSGSRAALCELVATKILRRFDEENEGRTALLLLANVLVAPFDPLQNAPDEVIEQSRHAIDWALQKRGGYEGKLIALEIAIISESKHFTSSIACQKVVEAVYHGRIVYTPTSFIDIIPDHYKYKPISLYDPRKAPLLNQYRLVVPRTRNIIEICQFIMLIALYVVTMTRRDHTRWSGYEVVFVVYALGWLLDEFASILAHGIAVHTQNLWSFLDMTFVVIFMAYIVPRIHGYMIGDLEMCRQAVDILATAAPILLARIAFNIMPDNMLFIALRAMMGKFLLLTAISVWLSTGFMLALRWLSLGGSNPPGSPEHAEPIMIAKWMLWIWFGLDGTGISKAPGFHMYLGPALMVVFAFLGNTLFLTVLVAILSETFNKLAEDASSEIQFRRAVMTFEGVKSDAIFAYRPPFNILALGVLVPLRFVLSPRWFHKINVGIVKILNAPILVVVSFYERQYLWKTPKKVHPDGPSKRSWMSFWSFSGFSVHGDIQACFEVDPPQEVIDEIEMIDELNDDIFKNGLQVPQRDVSPGTPDLRSRRMSSIV</sequence>
<keyword evidence="2" id="KW-1133">Transmembrane helix</keyword>
<dbReference type="InterPro" id="IPR056336">
    <property type="entry name" value="YVC1_C"/>
</dbReference>
<dbReference type="AlphaFoldDB" id="A0A9P4S9K8"/>
<dbReference type="InterPro" id="IPR052971">
    <property type="entry name" value="TRP_calcium_channel"/>
</dbReference>
<proteinExistence type="predicted"/>
<evidence type="ECO:0000313" key="6">
    <source>
        <dbReference type="Proteomes" id="UP000799429"/>
    </source>
</evidence>
<evidence type="ECO:0000313" key="5">
    <source>
        <dbReference type="EMBL" id="KAF2838562.1"/>
    </source>
</evidence>
<comment type="caution">
    <text evidence="5">The sequence shown here is derived from an EMBL/GenBank/DDBJ whole genome shotgun (WGS) entry which is preliminary data.</text>
</comment>
<keyword evidence="2" id="KW-0472">Membrane</keyword>
<dbReference type="Proteomes" id="UP000799429">
    <property type="component" value="Unassembled WGS sequence"/>
</dbReference>
<keyword evidence="6" id="KW-1185">Reference proteome</keyword>
<organism evidence="5 6">
    <name type="scientific">Patellaria atrata CBS 101060</name>
    <dbReference type="NCBI Taxonomy" id="1346257"/>
    <lineage>
        <taxon>Eukaryota</taxon>
        <taxon>Fungi</taxon>
        <taxon>Dikarya</taxon>
        <taxon>Ascomycota</taxon>
        <taxon>Pezizomycotina</taxon>
        <taxon>Dothideomycetes</taxon>
        <taxon>Dothideomycetes incertae sedis</taxon>
        <taxon>Patellariales</taxon>
        <taxon>Patellariaceae</taxon>
        <taxon>Patellaria</taxon>
    </lineage>
</organism>
<dbReference type="PANTHER" id="PTHR35859">
    <property type="entry name" value="NONSELECTIVE CATION CHANNEL PROTEIN"/>
    <property type="match status" value="1"/>
</dbReference>
<feature type="transmembrane region" description="Helical" evidence="2">
    <location>
        <begin position="338"/>
        <end position="355"/>
    </location>
</feature>
<evidence type="ECO:0000256" key="1">
    <source>
        <dbReference type="SAM" id="MobiDB-lite"/>
    </source>
</evidence>
<feature type="domain" description="Calcium channel YVC1-like C-terminal transmembrane" evidence="4">
    <location>
        <begin position="285"/>
        <end position="585"/>
    </location>
</feature>
<keyword evidence="5" id="KW-0675">Receptor</keyword>
<dbReference type="Pfam" id="PF23317">
    <property type="entry name" value="YVC1_C"/>
    <property type="match status" value="1"/>
</dbReference>
<protein>
    <submittedName>
        <fullName evidence="5">Receptor-activated Ca2+-permeable cation channel</fullName>
    </submittedName>
</protein>
<gene>
    <name evidence="5" type="ORF">M501DRAFT_1011366</name>
</gene>
<feature type="transmembrane region" description="Helical" evidence="2">
    <location>
        <begin position="375"/>
        <end position="401"/>
    </location>
</feature>
<keyword evidence="2" id="KW-0812">Transmembrane</keyword>
<feature type="transmembrane region" description="Helical" evidence="2">
    <location>
        <begin position="477"/>
        <end position="498"/>
    </location>
</feature>
<feature type="transmembrane region" description="Helical" evidence="2">
    <location>
        <begin position="309"/>
        <end position="331"/>
    </location>
</feature>
<name>A0A9P4S9K8_9PEZI</name>
<dbReference type="EMBL" id="MU006096">
    <property type="protein sequence ID" value="KAF2838562.1"/>
    <property type="molecule type" value="Genomic_DNA"/>
</dbReference>
<feature type="transmembrane region" description="Helical" evidence="2">
    <location>
        <begin position="560"/>
        <end position="579"/>
    </location>
</feature>